<dbReference type="Proteomes" id="UP000008783">
    <property type="component" value="Unassembled WGS sequence"/>
</dbReference>
<name>H6QR77_PUCGT</name>
<dbReference type="AlphaFoldDB" id="H6QR77"/>
<gene>
    <name evidence="1" type="ORF">PGTG_21399</name>
</gene>
<dbReference type="InParanoid" id="H6QR77"/>
<dbReference type="EMBL" id="DS178279">
    <property type="protein sequence ID" value="EHS63059.1"/>
    <property type="molecule type" value="Genomic_DNA"/>
</dbReference>
<accession>H6QR77</accession>
<keyword evidence="2" id="KW-1185">Reference proteome</keyword>
<dbReference type="HOGENOM" id="CLU_1074158_0_0_1"/>
<reference evidence="2" key="1">
    <citation type="journal article" date="2011" name="Proc. Natl. Acad. Sci. U.S.A.">
        <title>Obligate biotrophy features unraveled by the genomic analysis of rust fungi.</title>
        <authorList>
            <person name="Duplessis S."/>
            <person name="Cuomo C.A."/>
            <person name="Lin Y.-C."/>
            <person name="Aerts A."/>
            <person name="Tisserant E."/>
            <person name="Veneault-Fourrey C."/>
            <person name="Joly D.L."/>
            <person name="Hacquard S."/>
            <person name="Amselem J."/>
            <person name="Cantarel B.L."/>
            <person name="Chiu R."/>
            <person name="Coutinho P.M."/>
            <person name="Feau N."/>
            <person name="Field M."/>
            <person name="Frey P."/>
            <person name="Gelhaye E."/>
            <person name="Goldberg J."/>
            <person name="Grabherr M.G."/>
            <person name="Kodira C.D."/>
            <person name="Kohler A."/>
            <person name="Kuees U."/>
            <person name="Lindquist E.A."/>
            <person name="Lucas S.M."/>
            <person name="Mago R."/>
            <person name="Mauceli E."/>
            <person name="Morin E."/>
            <person name="Murat C."/>
            <person name="Pangilinan J.L."/>
            <person name="Park R."/>
            <person name="Pearson M."/>
            <person name="Quesneville H."/>
            <person name="Rouhier N."/>
            <person name="Sakthikumar S."/>
            <person name="Salamov A.A."/>
            <person name="Schmutz J."/>
            <person name="Selles B."/>
            <person name="Shapiro H."/>
            <person name="Tanguay P."/>
            <person name="Tuskan G.A."/>
            <person name="Henrissat B."/>
            <person name="Van de Peer Y."/>
            <person name="Rouze P."/>
            <person name="Ellis J.G."/>
            <person name="Dodds P.N."/>
            <person name="Schein J.E."/>
            <person name="Zhong S."/>
            <person name="Hamelin R.C."/>
            <person name="Grigoriev I.V."/>
            <person name="Szabo L.J."/>
            <person name="Martin F."/>
        </authorList>
    </citation>
    <scope>NUCLEOTIDE SEQUENCE [LARGE SCALE GENOMIC DNA]</scope>
    <source>
        <strain evidence="2">CRL 75-36-700-3 / race SCCL</strain>
    </source>
</reference>
<proteinExistence type="predicted"/>
<dbReference type="RefSeq" id="XP_003889989.1">
    <property type="nucleotide sequence ID" value="XM_003889940.1"/>
</dbReference>
<sequence length="259" mass="28872">MNSRHQYLHPAPLATAHEVDHGRIAGRMYFATSSTSYFAYSNSPICPSHGKRTAVLTAGRTASRSSWIGLADRGTIPNGAPLPARPPWPRKSTWRCGGLAYTIDPPTGYYDAWEYAKQTPSQLQERYPKGYLSFEVPLGYTNMICRDWPRLVEIFGPPENRTRAEVVQPPMTTPITTWSAASSPQVLEFVQRVRADYDAMIAQTGSSVSWATYFKNNTTCRADFPMIAGFSNALIIRRYQSLVRTTPRPPMLGSSNTIA</sequence>
<protein>
    <submittedName>
        <fullName evidence="1">Uncharacterized protein</fullName>
    </submittedName>
</protein>
<dbReference type="GeneID" id="13540488"/>
<dbReference type="KEGG" id="pgr:PGTG_21399"/>
<dbReference type="VEuPathDB" id="FungiDB:PGTG_21399"/>
<evidence type="ECO:0000313" key="2">
    <source>
        <dbReference type="Proteomes" id="UP000008783"/>
    </source>
</evidence>
<organism evidence="1 2">
    <name type="scientific">Puccinia graminis f. sp. tritici (strain CRL 75-36-700-3 / race SCCL)</name>
    <name type="common">Black stem rust fungus</name>
    <dbReference type="NCBI Taxonomy" id="418459"/>
    <lineage>
        <taxon>Eukaryota</taxon>
        <taxon>Fungi</taxon>
        <taxon>Dikarya</taxon>
        <taxon>Basidiomycota</taxon>
        <taxon>Pucciniomycotina</taxon>
        <taxon>Pucciniomycetes</taxon>
        <taxon>Pucciniales</taxon>
        <taxon>Pucciniaceae</taxon>
        <taxon>Puccinia</taxon>
    </lineage>
</organism>
<evidence type="ECO:0000313" key="1">
    <source>
        <dbReference type="EMBL" id="EHS63059.1"/>
    </source>
</evidence>